<reference evidence="2" key="1">
    <citation type="journal article" date="2019" name="Int. J. Syst. Evol. Microbiol.">
        <title>The Global Catalogue of Microorganisms (GCM) 10K type strain sequencing project: providing services to taxonomists for standard genome sequencing and annotation.</title>
        <authorList>
            <consortium name="The Broad Institute Genomics Platform"/>
            <consortium name="The Broad Institute Genome Sequencing Center for Infectious Disease"/>
            <person name="Wu L."/>
            <person name="Ma J."/>
        </authorList>
    </citation>
    <scope>NUCLEOTIDE SEQUENCE [LARGE SCALE GENOMIC DNA]</scope>
    <source>
        <strain evidence="2">DFY41</strain>
    </source>
</reference>
<dbReference type="Pfam" id="PF10825">
    <property type="entry name" value="DUF2752"/>
    <property type="match status" value="1"/>
</dbReference>
<protein>
    <submittedName>
        <fullName evidence="1">DUF2752 domain-containing protein</fullName>
    </submittedName>
</protein>
<sequence length="122" mass="13109">MAGLVASVAMAVFGLPPVDLHGPLHRMGIMDPFCGGTRAARLTAHGQLLEAWRYNPLGILATVAAALAVARLGVGIALRRWLNVEIVWTPRRARLVLGVLVVATVALEIRQQGRADLLLKPY</sequence>
<accession>A0ABW0BDN7</accession>
<gene>
    <name evidence="1" type="ORF">ACFPGP_00420</name>
</gene>
<dbReference type="Proteomes" id="UP001596087">
    <property type="component" value="Unassembled WGS sequence"/>
</dbReference>
<evidence type="ECO:0000313" key="2">
    <source>
        <dbReference type="Proteomes" id="UP001596087"/>
    </source>
</evidence>
<organism evidence="1 2">
    <name type="scientific">Nocardioides taihuensis</name>
    <dbReference type="NCBI Taxonomy" id="1835606"/>
    <lineage>
        <taxon>Bacteria</taxon>
        <taxon>Bacillati</taxon>
        <taxon>Actinomycetota</taxon>
        <taxon>Actinomycetes</taxon>
        <taxon>Propionibacteriales</taxon>
        <taxon>Nocardioidaceae</taxon>
        <taxon>Nocardioides</taxon>
    </lineage>
</organism>
<proteinExistence type="predicted"/>
<dbReference type="RefSeq" id="WP_378585379.1">
    <property type="nucleotide sequence ID" value="NZ_JBHSKD010000002.1"/>
</dbReference>
<comment type="caution">
    <text evidence="1">The sequence shown here is derived from an EMBL/GenBank/DDBJ whole genome shotgun (WGS) entry which is preliminary data.</text>
</comment>
<name>A0ABW0BDN7_9ACTN</name>
<keyword evidence="2" id="KW-1185">Reference proteome</keyword>
<evidence type="ECO:0000313" key="1">
    <source>
        <dbReference type="EMBL" id="MFC5175112.1"/>
    </source>
</evidence>
<dbReference type="InterPro" id="IPR021215">
    <property type="entry name" value="DUF2752"/>
</dbReference>
<dbReference type="EMBL" id="JBHSKD010000002">
    <property type="protein sequence ID" value="MFC5175112.1"/>
    <property type="molecule type" value="Genomic_DNA"/>
</dbReference>